<organism evidence="11 12">
    <name type="scientific">Oceanobacillus caeni</name>
    <dbReference type="NCBI Taxonomy" id="405946"/>
    <lineage>
        <taxon>Bacteria</taxon>
        <taxon>Bacillati</taxon>
        <taxon>Bacillota</taxon>
        <taxon>Bacilli</taxon>
        <taxon>Bacillales</taxon>
        <taxon>Bacillaceae</taxon>
        <taxon>Oceanobacillus</taxon>
    </lineage>
</organism>
<dbReference type="InterPro" id="IPR037528">
    <property type="entry name" value="ArgB"/>
</dbReference>
<dbReference type="RefSeq" id="WP_060667505.1">
    <property type="nucleotide sequence ID" value="NZ_JAHHXM010000007.1"/>
</dbReference>
<protein>
    <recommendedName>
        <fullName evidence="9">Acetylglutamate kinase</fullName>
        <ecNumber evidence="9">2.7.2.8</ecNumber>
    </recommendedName>
    <alternativeName>
        <fullName evidence="9">N-acetyl-L-glutamate 5-phosphotransferase</fullName>
    </alternativeName>
    <alternativeName>
        <fullName evidence="9">NAG kinase</fullName>
        <shortName evidence="9">NAGK</shortName>
    </alternativeName>
</protein>
<evidence type="ECO:0000256" key="4">
    <source>
        <dbReference type="ARBA" id="ARBA00022679"/>
    </source>
</evidence>
<evidence type="ECO:0000256" key="8">
    <source>
        <dbReference type="ARBA" id="ARBA00048141"/>
    </source>
</evidence>
<gene>
    <name evidence="9" type="primary">argB</name>
    <name evidence="11" type="ORF">AFL42_00620</name>
</gene>
<comment type="catalytic activity">
    <reaction evidence="8 9">
        <text>N-acetyl-L-glutamate + ATP = N-acetyl-L-glutamyl 5-phosphate + ADP</text>
        <dbReference type="Rhea" id="RHEA:14629"/>
        <dbReference type="ChEBI" id="CHEBI:30616"/>
        <dbReference type="ChEBI" id="CHEBI:44337"/>
        <dbReference type="ChEBI" id="CHEBI:57936"/>
        <dbReference type="ChEBI" id="CHEBI:456216"/>
        <dbReference type="EC" id="2.7.2.8"/>
    </reaction>
</comment>
<sequence>MGIVVLKMGGSVLEKLPEDFYKSLVELKEKKICDPIIVHGGGPEINQALKQAEVESSFVDGLRITTEDVLKIAEMVMSGSINKRIVNKLIKAEGIAFGLSGVDGSLLQAEPIDPSGKLGFVGKVKKINDYWLKLIMEQGGIPVISPIGIGKEGIRYNINGDMAAAAVASSVGGKLIFVSDIPGVMETIDGKQVVHSKLTKREINSMISSGVIYGGMIPKVNSAMDALSAGVDESVIINGVSPSDLKDYMKGKNIGTKIVMGEVQHV</sequence>
<dbReference type="EMBL" id="LGTK01000001">
    <property type="protein sequence ID" value="KPH79244.1"/>
    <property type="molecule type" value="Genomic_DNA"/>
</dbReference>
<keyword evidence="9" id="KW-0963">Cytoplasm</keyword>
<evidence type="ECO:0000313" key="12">
    <source>
        <dbReference type="Proteomes" id="UP000037854"/>
    </source>
</evidence>
<dbReference type="GO" id="GO:0016301">
    <property type="term" value="F:kinase activity"/>
    <property type="evidence" value="ECO:0007669"/>
    <property type="project" value="UniProtKB-KW"/>
</dbReference>
<name>A0ABR5MP90_9BACI</name>
<evidence type="ECO:0000256" key="6">
    <source>
        <dbReference type="ARBA" id="ARBA00022777"/>
    </source>
</evidence>
<feature type="site" description="Transition state stabilizer" evidence="9">
    <location>
        <position position="7"/>
    </location>
</feature>
<evidence type="ECO:0000256" key="9">
    <source>
        <dbReference type="HAMAP-Rule" id="MF_00082"/>
    </source>
</evidence>
<evidence type="ECO:0000256" key="1">
    <source>
        <dbReference type="ARBA" id="ARBA00004828"/>
    </source>
</evidence>
<feature type="binding site" evidence="9">
    <location>
        <position position="157"/>
    </location>
    <ligand>
        <name>substrate</name>
    </ligand>
</feature>
<keyword evidence="4 9" id="KW-0808">Transferase</keyword>
<dbReference type="PANTHER" id="PTHR23342">
    <property type="entry name" value="N-ACETYLGLUTAMATE SYNTHASE"/>
    <property type="match status" value="1"/>
</dbReference>
<keyword evidence="2 9" id="KW-0055">Arginine biosynthesis</keyword>
<comment type="subcellular location">
    <subcellularLocation>
        <location evidence="9">Cytoplasm</location>
    </subcellularLocation>
</comment>
<comment type="similarity">
    <text evidence="9">Belongs to the acetylglutamate kinase family. ArgB subfamily.</text>
</comment>
<keyword evidence="3 9" id="KW-0028">Amino-acid biosynthesis</keyword>
<dbReference type="HAMAP" id="MF_00082">
    <property type="entry name" value="ArgB"/>
    <property type="match status" value="1"/>
</dbReference>
<dbReference type="InterPro" id="IPR036393">
    <property type="entry name" value="AceGlu_kinase-like_sf"/>
</dbReference>
<dbReference type="SUPFAM" id="SSF53633">
    <property type="entry name" value="Carbamate kinase-like"/>
    <property type="match status" value="1"/>
</dbReference>
<reference evidence="11 12" key="1">
    <citation type="submission" date="2015-07" db="EMBL/GenBank/DDBJ databases">
        <title>High-quality draft genome sequence of Oceanobacillus caeni HM6, a bacillus isolated from a human feces.</title>
        <authorList>
            <person name="Kumar J."/>
            <person name="Verma M.K."/>
            <person name="Pandey R."/>
            <person name="Bhambi M."/>
            <person name="Chauhan N."/>
        </authorList>
    </citation>
    <scope>NUCLEOTIDE SEQUENCE [LARGE SCALE GENOMIC DNA]</scope>
    <source>
        <strain evidence="11 12">HM6</strain>
    </source>
</reference>
<keyword evidence="12" id="KW-1185">Reference proteome</keyword>
<feature type="site" description="Transition state stabilizer" evidence="9">
    <location>
        <position position="219"/>
    </location>
</feature>
<feature type="binding site" evidence="9">
    <location>
        <begin position="41"/>
        <end position="42"/>
    </location>
    <ligand>
        <name>substrate</name>
    </ligand>
</feature>
<keyword evidence="7 9" id="KW-0067">ATP-binding</keyword>
<proteinExistence type="inferred from homology"/>
<keyword evidence="5 9" id="KW-0547">Nucleotide-binding</keyword>
<dbReference type="Proteomes" id="UP000037854">
    <property type="component" value="Unassembled WGS sequence"/>
</dbReference>
<dbReference type="PANTHER" id="PTHR23342:SF0">
    <property type="entry name" value="N-ACETYLGLUTAMATE SYNTHASE, MITOCHONDRIAL"/>
    <property type="match status" value="1"/>
</dbReference>
<keyword evidence="6 9" id="KW-0418">Kinase</keyword>
<evidence type="ECO:0000259" key="10">
    <source>
        <dbReference type="Pfam" id="PF00696"/>
    </source>
</evidence>
<dbReference type="NCBIfam" id="TIGR00761">
    <property type="entry name" value="argB"/>
    <property type="match status" value="1"/>
</dbReference>
<evidence type="ECO:0000256" key="7">
    <source>
        <dbReference type="ARBA" id="ARBA00022840"/>
    </source>
</evidence>
<dbReference type="EC" id="2.7.2.8" evidence="9"/>
<comment type="pathway">
    <text evidence="1 9">Amino-acid biosynthesis; L-arginine biosynthesis; N(2)-acetyl-L-ornithine from L-glutamate: step 2/4.</text>
</comment>
<dbReference type="CDD" id="cd04238">
    <property type="entry name" value="AAK_NAGK-like"/>
    <property type="match status" value="1"/>
</dbReference>
<dbReference type="Gene3D" id="3.40.1160.10">
    <property type="entry name" value="Acetylglutamate kinase-like"/>
    <property type="match status" value="1"/>
</dbReference>
<feature type="domain" description="Aspartate/glutamate/uridylate kinase" evidence="10">
    <location>
        <begin position="3"/>
        <end position="238"/>
    </location>
</feature>
<evidence type="ECO:0000256" key="5">
    <source>
        <dbReference type="ARBA" id="ARBA00022741"/>
    </source>
</evidence>
<comment type="caution">
    <text evidence="11">The sequence shown here is derived from an EMBL/GenBank/DDBJ whole genome shotgun (WGS) entry which is preliminary data.</text>
</comment>
<dbReference type="InterPro" id="IPR004662">
    <property type="entry name" value="AcgluKinase_fam"/>
</dbReference>
<evidence type="ECO:0000313" key="11">
    <source>
        <dbReference type="EMBL" id="KPH79244.1"/>
    </source>
</evidence>
<comment type="function">
    <text evidence="9">Catalyzes the ATP-dependent phosphorylation of N-acetyl-L-glutamate.</text>
</comment>
<dbReference type="PIRSF" id="PIRSF000728">
    <property type="entry name" value="NAGK"/>
    <property type="match status" value="1"/>
</dbReference>
<feature type="binding site" evidence="9">
    <location>
        <position position="63"/>
    </location>
    <ligand>
        <name>substrate</name>
    </ligand>
</feature>
<evidence type="ECO:0000256" key="3">
    <source>
        <dbReference type="ARBA" id="ARBA00022605"/>
    </source>
</evidence>
<evidence type="ECO:0000256" key="2">
    <source>
        <dbReference type="ARBA" id="ARBA00022571"/>
    </source>
</evidence>
<accession>A0ABR5MP90</accession>
<dbReference type="InterPro" id="IPR001048">
    <property type="entry name" value="Asp/Glu/Uridylate_kinase"/>
</dbReference>
<dbReference type="Pfam" id="PF00696">
    <property type="entry name" value="AA_kinase"/>
    <property type="match status" value="1"/>
</dbReference>